<proteinExistence type="predicted"/>
<dbReference type="Proteomes" id="UP001500067">
    <property type="component" value="Unassembled WGS sequence"/>
</dbReference>
<evidence type="ECO:0000313" key="2">
    <source>
        <dbReference type="EMBL" id="GAA4465543.1"/>
    </source>
</evidence>
<dbReference type="RefSeq" id="WP_345081830.1">
    <property type="nucleotide sequence ID" value="NZ_BAABFA010000010.1"/>
</dbReference>
<keyword evidence="1" id="KW-0812">Transmembrane</keyword>
<evidence type="ECO:0008006" key="4">
    <source>
        <dbReference type="Google" id="ProtNLM"/>
    </source>
</evidence>
<keyword evidence="1" id="KW-0472">Membrane</keyword>
<feature type="transmembrane region" description="Helical" evidence="1">
    <location>
        <begin position="7"/>
        <end position="26"/>
    </location>
</feature>
<evidence type="ECO:0000313" key="3">
    <source>
        <dbReference type="Proteomes" id="UP001500067"/>
    </source>
</evidence>
<comment type="caution">
    <text evidence="2">The sequence shown here is derived from an EMBL/GenBank/DDBJ whole genome shotgun (WGS) entry which is preliminary data.</text>
</comment>
<organism evidence="2 3">
    <name type="scientific">Nemorincola caseinilytica</name>
    <dbReference type="NCBI Taxonomy" id="2054315"/>
    <lineage>
        <taxon>Bacteria</taxon>
        <taxon>Pseudomonadati</taxon>
        <taxon>Bacteroidota</taxon>
        <taxon>Chitinophagia</taxon>
        <taxon>Chitinophagales</taxon>
        <taxon>Chitinophagaceae</taxon>
        <taxon>Nemorincola</taxon>
    </lineage>
</organism>
<feature type="transmembrane region" description="Helical" evidence="1">
    <location>
        <begin position="32"/>
        <end position="50"/>
    </location>
</feature>
<sequence length="138" mass="14984">MKQVFGFRTIGAHALALLATLLVSKYIIGNAWVWLVFAILAFAVCLRIVLRRYQLAGLAGQTLTFRSLVPVLRPVTISADAIAGLTVIKANEFSFLLIIHSPGGDSSIRLNMMRSEVQALLASLRGLKVTVNTKGISF</sequence>
<reference evidence="3" key="1">
    <citation type="journal article" date="2019" name="Int. J. Syst. Evol. Microbiol.">
        <title>The Global Catalogue of Microorganisms (GCM) 10K type strain sequencing project: providing services to taxonomists for standard genome sequencing and annotation.</title>
        <authorList>
            <consortium name="The Broad Institute Genomics Platform"/>
            <consortium name="The Broad Institute Genome Sequencing Center for Infectious Disease"/>
            <person name="Wu L."/>
            <person name="Ma J."/>
        </authorList>
    </citation>
    <scope>NUCLEOTIDE SEQUENCE [LARGE SCALE GENOMIC DNA]</scope>
    <source>
        <strain evidence="3">JCM 32105</strain>
    </source>
</reference>
<protein>
    <recommendedName>
        <fullName evidence="4">PH domain-containing protein</fullName>
    </recommendedName>
</protein>
<accession>A0ABP8NGN1</accession>
<name>A0ABP8NGN1_9BACT</name>
<evidence type="ECO:0000256" key="1">
    <source>
        <dbReference type="SAM" id="Phobius"/>
    </source>
</evidence>
<gene>
    <name evidence="2" type="ORF">GCM10023093_17920</name>
</gene>
<dbReference type="EMBL" id="BAABFA010000010">
    <property type="protein sequence ID" value="GAA4465543.1"/>
    <property type="molecule type" value="Genomic_DNA"/>
</dbReference>
<keyword evidence="3" id="KW-1185">Reference proteome</keyword>
<keyword evidence="1" id="KW-1133">Transmembrane helix</keyword>